<evidence type="ECO:0000256" key="1">
    <source>
        <dbReference type="ARBA" id="ARBA00001974"/>
    </source>
</evidence>
<dbReference type="InterPro" id="IPR007867">
    <property type="entry name" value="GMC_OxRtase_C"/>
</dbReference>
<evidence type="ECO:0000313" key="11">
    <source>
        <dbReference type="EnsemblMetazoa" id="XP_793933"/>
    </source>
</evidence>
<feature type="binding site" evidence="6">
    <location>
        <begin position="132"/>
        <end position="135"/>
    </location>
    <ligand>
        <name>FAD</name>
        <dbReference type="ChEBI" id="CHEBI:57692"/>
    </ligand>
</feature>
<dbReference type="EnsemblMetazoa" id="XM_788840">
    <property type="protein sequence ID" value="XP_793933"/>
    <property type="gene ID" value="LOC589191"/>
</dbReference>
<evidence type="ECO:0000259" key="10">
    <source>
        <dbReference type="PROSITE" id="PS00624"/>
    </source>
</evidence>
<protein>
    <recommendedName>
        <fullName evidence="8">Choline dehydrogenase</fullName>
        <ecNumber evidence="8">1.1.99.1</ecNumber>
    </recommendedName>
</protein>
<comment type="similarity">
    <text evidence="2 7">Belongs to the GMC oxidoreductase family.</text>
</comment>
<sequence>MNLTLASIRQGINSLRKLSILPATSHYQHRKSLSVLSRVRDNDEYTHIIVGAGSAGCVLANRLSADPTNKVLLLEAGRKDHTWKIHMPAALMYPLGSKTYNWYYHTVPQRNLNNREIFWPRGKVLGGTSSINGMVYVRGHADDYDRWETEGATGWSYADCLPYFKRMECNERGGDDYRGGDGPLHVCRGKSKNPLFDAFVQAGMECGYPYTSDENGYQQEGFGYLDMTVHKGIRWNTSNAYLRTADVRKRTNLTIQSRSLCDRVLFDGTKAIGIEFTCKKGKKVARASQEVILSGGTVNSPQLLMLSGVGNADELKALGIPVVAHLPGVGQNLQDHFQLYVQYTCTKPITLYSAQWKNPLTMIAIGLEWFMFQKGLAATNHVEAGAFIRSRAGVKHPDIHMHFVPSIAHQHGQVPGDCHGFQIHVNTLRATSRGFIKLKSRDPTEYPIIDPNYLDTESDRRDQRESVKLVREIVAQKAFDEFRGEEVTPGASVQTDSELDAVIRAKGETIYHPVSTCKMGSEEDPMAVVDSNTRVIGLENLRVVDASIMPSICSGNTNATVIMIAEKASDMILGSKPLERINVPVWRPASLETQRDGTPKVKLTA</sequence>
<reference evidence="11" key="2">
    <citation type="submission" date="2021-01" db="UniProtKB">
        <authorList>
            <consortium name="EnsemblMetazoa"/>
        </authorList>
    </citation>
    <scope>IDENTIFICATION</scope>
</reference>
<evidence type="ECO:0000256" key="3">
    <source>
        <dbReference type="ARBA" id="ARBA00022630"/>
    </source>
</evidence>
<keyword evidence="3 7" id="KW-0285">Flavoprotein</keyword>
<dbReference type="UniPathway" id="UPA00529">
    <property type="reaction ID" value="UER00385"/>
</dbReference>
<dbReference type="SUPFAM" id="SSF54373">
    <property type="entry name" value="FAD-linked reductases, C-terminal domain"/>
    <property type="match status" value="1"/>
</dbReference>
<dbReference type="GO" id="GO:0008812">
    <property type="term" value="F:choline dehydrogenase activity"/>
    <property type="evidence" value="ECO:0000318"/>
    <property type="project" value="GO_Central"/>
</dbReference>
<dbReference type="Pfam" id="PF00732">
    <property type="entry name" value="GMC_oxred_N"/>
    <property type="match status" value="1"/>
</dbReference>
<dbReference type="PANTHER" id="PTHR11552">
    <property type="entry name" value="GLUCOSE-METHANOL-CHOLINE GMC OXIDOREDUCTASE"/>
    <property type="match status" value="1"/>
</dbReference>
<evidence type="ECO:0000256" key="8">
    <source>
        <dbReference type="RuleBase" id="RU003969"/>
    </source>
</evidence>
<dbReference type="RefSeq" id="XP_793933.2">
    <property type="nucleotide sequence ID" value="XM_788840.4"/>
</dbReference>
<dbReference type="Gene3D" id="3.30.560.10">
    <property type="entry name" value="Glucose Oxidase, domain 3"/>
    <property type="match status" value="1"/>
</dbReference>
<evidence type="ECO:0000256" key="5">
    <source>
        <dbReference type="ARBA" id="ARBA00023002"/>
    </source>
</evidence>
<dbReference type="KEGG" id="spu:589191"/>
<organism evidence="11 12">
    <name type="scientific">Strongylocentrotus purpuratus</name>
    <name type="common">Purple sea urchin</name>
    <dbReference type="NCBI Taxonomy" id="7668"/>
    <lineage>
        <taxon>Eukaryota</taxon>
        <taxon>Metazoa</taxon>
        <taxon>Echinodermata</taxon>
        <taxon>Eleutherozoa</taxon>
        <taxon>Echinozoa</taxon>
        <taxon>Echinoidea</taxon>
        <taxon>Euechinoidea</taxon>
        <taxon>Echinacea</taxon>
        <taxon>Camarodonta</taxon>
        <taxon>Echinidea</taxon>
        <taxon>Strongylocentrotidae</taxon>
        <taxon>Strongylocentrotus</taxon>
    </lineage>
</organism>
<dbReference type="EC" id="1.1.99.1" evidence="8"/>
<evidence type="ECO:0000256" key="6">
    <source>
        <dbReference type="PIRSR" id="PIRSR000137-2"/>
    </source>
</evidence>
<feature type="binding site" evidence="6">
    <location>
        <position position="128"/>
    </location>
    <ligand>
        <name>FAD</name>
        <dbReference type="ChEBI" id="CHEBI:57692"/>
    </ligand>
</feature>
<comment type="pathway">
    <text evidence="8">Amine and polyamine biosynthesis; betaine biosynthesis via choline pathway; betaine aldehyde from choline (cytochrome c reductase route): step 1/1.</text>
</comment>
<dbReference type="Pfam" id="PF05199">
    <property type="entry name" value="GMC_oxred_C"/>
    <property type="match status" value="1"/>
</dbReference>
<dbReference type="InterPro" id="IPR012132">
    <property type="entry name" value="GMC_OxRdtase"/>
</dbReference>
<dbReference type="PROSITE" id="PS00624">
    <property type="entry name" value="GMC_OXRED_2"/>
    <property type="match status" value="1"/>
</dbReference>
<dbReference type="Proteomes" id="UP000007110">
    <property type="component" value="Unassembled WGS sequence"/>
</dbReference>
<dbReference type="GeneID" id="589191"/>
<dbReference type="NCBIfam" id="TIGR01810">
    <property type="entry name" value="betA"/>
    <property type="match status" value="1"/>
</dbReference>
<dbReference type="OMA" id="DADWKFQ"/>
<dbReference type="PANTHER" id="PTHR11552:SF147">
    <property type="entry name" value="CHOLINE DEHYDROGENASE, MITOCHONDRIAL"/>
    <property type="match status" value="1"/>
</dbReference>
<evidence type="ECO:0000256" key="4">
    <source>
        <dbReference type="ARBA" id="ARBA00022827"/>
    </source>
</evidence>
<name>A0A7M7RI72_STRPU</name>
<keyword evidence="12" id="KW-1185">Reference proteome</keyword>
<dbReference type="Gene3D" id="3.50.50.60">
    <property type="entry name" value="FAD/NAD(P)-binding domain"/>
    <property type="match status" value="1"/>
</dbReference>
<dbReference type="InterPro" id="IPR036188">
    <property type="entry name" value="FAD/NAD-bd_sf"/>
</dbReference>
<dbReference type="AlphaFoldDB" id="A0A7M7RI72"/>
<comment type="catalytic activity">
    <reaction evidence="8">
        <text>choline + A = betaine aldehyde + AH2</text>
        <dbReference type="Rhea" id="RHEA:17433"/>
        <dbReference type="ChEBI" id="CHEBI:13193"/>
        <dbReference type="ChEBI" id="CHEBI:15354"/>
        <dbReference type="ChEBI" id="CHEBI:15710"/>
        <dbReference type="ChEBI" id="CHEBI:17499"/>
        <dbReference type="EC" id="1.1.99.1"/>
    </reaction>
</comment>
<feature type="domain" description="Glucose-methanol-choline oxidoreductase N-terminal" evidence="9">
    <location>
        <begin position="122"/>
        <end position="145"/>
    </location>
</feature>
<dbReference type="PROSITE" id="PS00623">
    <property type="entry name" value="GMC_OXRED_1"/>
    <property type="match status" value="1"/>
</dbReference>
<dbReference type="GO" id="GO:0050660">
    <property type="term" value="F:flavin adenine dinucleotide binding"/>
    <property type="evidence" value="ECO:0007669"/>
    <property type="project" value="InterPro"/>
</dbReference>
<proteinExistence type="inferred from homology"/>
<comment type="cofactor">
    <cofactor evidence="1 6">
        <name>FAD</name>
        <dbReference type="ChEBI" id="CHEBI:57692"/>
    </cofactor>
</comment>
<evidence type="ECO:0000259" key="9">
    <source>
        <dbReference type="PROSITE" id="PS00623"/>
    </source>
</evidence>
<accession>A0A7M7RI72</accession>
<dbReference type="GO" id="GO:0019285">
    <property type="term" value="P:glycine betaine biosynthetic process from choline"/>
    <property type="evidence" value="ECO:0007669"/>
    <property type="project" value="UniProtKB-UniPathway"/>
</dbReference>
<dbReference type="NCBIfam" id="NF002550">
    <property type="entry name" value="PRK02106.1"/>
    <property type="match status" value="1"/>
</dbReference>
<reference evidence="12" key="1">
    <citation type="submission" date="2015-02" db="EMBL/GenBank/DDBJ databases">
        <title>Genome sequencing for Strongylocentrotus purpuratus.</title>
        <authorList>
            <person name="Murali S."/>
            <person name="Liu Y."/>
            <person name="Vee V."/>
            <person name="English A."/>
            <person name="Wang M."/>
            <person name="Skinner E."/>
            <person name="Han Y."/>
            <person name="Muzny D.M."/>
            <person name="Worley K.C."/>
            <person name="Gibbs R.A."/>
        </authorList>
    </citation>
    <scope>NUCLEOTIDE SEQUENCE</scope>
</reference>
<dbReference type="InterPro" id="IPR000172">
    <property type="entry name" value="GMC_OxRdtase_N"/>
</dbReference>
<feature type="binding site" evidence="6">
    <location>
        <position position="124"/>
    </location>
    <ligand>
        <name>FAD</name>
        <dbReference type="ChEBI" id="CHEBI:57692"/>
    </ligand>
</feature>
<dbReference type="GO" id="GO:0005743">
    <property type="term" value="C:mitochondrial inner membrane"/>
    <property type="evidence" value="ECO:0000318"/>
    <property type="project" value="GO_Central"/>
</dbReference>
<dbReference type="SUPFAM" id="SSF51905">
    <property type="entry name" value="FAD/NAD(P)-binding domain"/>
    <property type="match status" value="1"/>
</dbReference>
<dbReference type="PIRSF" id="PIRSF000137">
    <property type="entry name" value="Alcohol_oxidase"/>
    <property type="match status" value="1"/>
</dbReference>
<evidence type="ECO:0000256" key="2">
    <source>
        <dbReference type="ARBA" id="ARBA00010790"/>
    </source>
</evidence>
<keyword evidence="4 6" id="KW-0274">FAD</keyword>
<evidence type="ECO:0000313" key="12">
    <source>
        <dbReference type="Proteomes" id="UP000007110"/>
    </source>
</evidence>
<keyword evidence="5" id="KW-0560">Oxidoreductase</keyword>
<feature type="domain" description="Glucose-methanol-choline oxidoreductase N-terminal" evidence="10">
    <location>
        <begin position="296"/>
        <end position="310"/>
    </location>
</feature>
<evidence type="ECO:0000256" key="7">
    <source>
        <dbReference type="RuleBase" id="RU003968"/>
    </source>
</evidence>
<dbReference type="OrthoDB" id="269227at2759"/>
<dbReference type="InParanoid" id="A0A7M7RI72"/>
<dbReference type="InterPro" id="IPR011533">
    <property type="entry name" value="BetA"/>
</dbReference>